<dbReference type="RefSeq" id="WP_184096143.1">
    <property type="nucleotide sequence ID" value="NZ_AP023367.1"/>
</dbReference>
<name>A0A6S6R961_9FIRM</name>
<proteinExistence type="predicted"/>
<reference evidence="1 2" key="1">
    <citation type="journal article" date="2016" name="Int. J. Syst. Evol. Microbiol.">
        <title>Descriptions of Anaerotaenia torta gen. nov., sp. nov. and Anaerocolumna cellulosilytica gen. nov., sp. nov. isolated from a methanogenic reactor of cattle waste.</title>
        <authorList>
            <person name="Uek A."/>
            <person name="Ohtaki Y."/>
            <person name="Kaku N."/>
            <person name="Ueki K."/>
        </authorList>
    </citation>
    <scope>NUCLEOTIDE SEQUENCE [LARGE SCALE GENOMIC DNA]</scope>
    <source>
        <strain evidence="1 2">SN021</strain>
    </source>
</reference>
<evidence type="ECO:0000313" key="1">
    <source>
        <dbReference type="EMBL" id="BCJ95508.1"/>
    </source>
</evidence>
<accession>A0A6S6R961</accession>
<protein>
    <submittedName>
        <fullName evidence="1">Uncharacterized protein</fullName>
    </submittedName>
</protein>
<evidence type="ECO:0000313" key="2">
    <source>
        <dbReference type="Proteomes" id="UP000515561"/>
    </source>
</evidence>
<sequence>MESLRIMNQEGLELYKQHSSYGETKNYDAKKYNEMFEEKLKNTENKKNKCNI</sequence>
<dbReference type="EMBL" id="AP023367">
    <property type="protein sequence ID" value="BCJ95508.1"/>
    <property type="molecule type" value="Genomic_DNA"/>
</dbReference>
<dbReference type="KEGG" id="acel:acsn021_30770"/>
<dbReference type="AlphaFoldDB" id="A0A6S6R961"/>
<keyword evidence="2" id="KW-1185">Reference proteome</keyword>
<gene>
    <name evidence="1" type="ORF">acsn021_30770</name>
</gene>
<organism evidence="1 2">
    <name type="scientific">Anaerocolumna cellulosilytica</name>
    <dbReference type="NCBI Taxonomy" id="433286"/>
    <lineage>
        <taxon>Bacteria</taxon>
        <taxon>Bacillati</taxon>
        <taxon>Bacillota</taxon>
        <taxon>Clostridia</taxon>
        <taxon>Lachnospirales</taxon>
        <taxon>Lachnospiraceae</taxon>
        <taxon>Anaerocolumna</taxon>
    </lineage>
</organism>
<dbReference type="Proteomes" id="UP000515561">
    <property type="component" value="Chromosome"/>
</dbReference>